<dbReference type="AlphaFoldDB" id="A0A9P9I894"/>
<gene>
    <name evidence="2" type="ORF">EDB81DRAFT_829712</name>
</gene>
<protein>
    <submittedName>
        <fullName evidence="2">Uncharacterized protein</fullName>
    </submittedName>
</protein>
<name>A0A9P9I894_9HYPO</name>
<evidence type="ECO:0000313" key="3">
    <source>
        <dbReference type="Proteomes" id="UP000738349"/>
    </source>
</evidence>
<sequence>MKRLAIRRSSVIEPRGLAASVRPGPKPEPSARRTIDPKPIAKDMFDKIKKGAGLCKNMTSTPVGIVEGKISVSVPSVPQPIQLTPETNVGGQTLLCEPKPPQDVRADHSGDANLPKGTRYTDDKQQIKTVIWILRYISSCVRLVERTLKSIDNASRPPISGPPRKRSRYERRSQPEKPSPDEKSKREWENLARMVNRIESKVGLTCLGLPYALASLPSSKFHDVVEKNQTIRNQVADIVATDLYKERISMPDKVPDNIQLLLVPSLVYSIIREKHEKRVPYEDICKYLDLLHLVDMPVNQPLAEFKCIKEEINLPPDVNPGNRLLETLQSCDPIPHISPRRAINGYEVCTSSEMVQRSSWVAGLYQCRSSNFRFHGAVTDLWSYKWSCLHHAVLVAACTYLVSPAMRSNRSDTDGQEVSHGFIKPGSWSIARYRSINHQSGNRHVPVGILQIIIPTTLVECGVNIGILKQGKEYLGDDSFQMTQVPWNIDMMIIMEPGTCISPLYPIKYISILIPITSI</sequence>
<proteinExistence type="predicted"/>
<dbReference type="Proteomes" id="UP000738349">
    <property type="component" value="Unassembled WGS sequence"/>
</dbReference>
<feature type="compositionally biased region" description="Basic and acidic residues" evidence="1">
    <location>
        <begin position="100"/>
        <end position="110"/>
    </location>
</feature>
<feature type="compositionally biased region" description="Basic and acidic residues" evidence="1">
    <location>
        <begin position="170"/>
        <end position="187"/>
    </location>
</feature>
<reference evidence="2" key="1">
    <citation type="journal article" date="2021" name="Nat. Commun.">
        <title>Genetic determinants of endophytism in the Arabidopsis root mycobiome.</title>
        <authorList>
            <person name="Mesny F."/>
            <person name="Miyauchi S."/>
            <person name="Thiergart T."/>
            <person name="Pickel B."/>
            <person name="Atanasova L."/>
            <person name="Karlsson M."/>
            <person name="Huettel B."/>
            <person name="Barry K.W."/>
            <person name="Haridas S."/>
            <person name="Chen C."/>
            <person name="Bauer D."/>
            <person name="Andreopoulos W."/>
            <person name="Pangilinan J."/>
            <person name="LaButti K."/>
            <person name="Riley R."/>
            <person name="Lipzen A."/>
            <person name="Clum A."/>
            <person name="Drula E."/>
            <person name="Henrissat B."/>
            <person name="Kohler A."/>
            <person name="Grigoriev I.V."/>
            <person name="Martin F.M."/>
            <person name="Hacquard S."/>
        </authorList>
    </citation>
    <scope>NUCLEOTIDE SEQUENCE</scope>
    <source>
        <strain evidence="2">MPI-CAGE-AT-0147</strain>
    </source>
</reference>
<feature type="region of interest" description="Disordered" evidence="1">
    <location>
        <begin position="152"/>
        <end position="187"/>
    </location>
</feature>
<dbReference type="OrthoDB" id="5088056at2759"/>
<evidence type="ECO:0000313" key="2">
    <source>
        <dbReference type="EMBL" id="KAH7111618.1"/>
    </source>
</evidence>
<feature type="region of interest" description="Disordered" evidence="1">
    <location>
        <begin position="100"/>
        <end position="119"/>
    </location>
</feature>
<keyword evidence="3" id="KW-1185">Reference proteome</keyword>
<feature type="region of interest" description="Disordered" evidence="1">
    <location>
        <begin position="1"/>
        <end position="36"/>
    </location>
</feature>
<evidence type="ECO:0000256" key="1">
    <source>
        <dbReference type="SAM" id="MobiDB-lite"/>
    </source>
</evidence>
<dbReference type="EMBL" id="JAGMUV010000040">
    <property type="protein sequence ID" value="KAH7111618.1"/>
    <property type="molecule type" value="Genomic_DNA"/>
</dbReference>
<comment type="caution">
    <text evidence="2">The sequence shown here is derived from an EMBL/GenBank/DDBJ whole genome shotgun (WGS) entry which is preliminary data.</text>
</comment>
<organism evidence="2 3">
    <name type="scientific">Dactylonectria macrodidyma</name>
    <dbReference type="NCBI Taxonomy" id="307937"/>
    <lineage>
        <taxon>Eukaryota</taxon>
        <taxon>Fungi</taxon>
        <taxon>Dikarya</taxon>
        <taxon>Ascomycota</taxon>
        <taxon>Pezizomycotina</taxon>
        <taxon>Sordariomycetes</taxon>
        <taxon>Hypocreomycetidae</taxon>
        <taxon>Hypocreales</taxon>
        <taxon>Nectriaceae</taxon>
        <taxon>Dactylonectria</taxon>
    </lineage>
</organism>
<accession>A0A9P9I894</accession>